<dbReference type="InterPro" id="IPR039156">
    <property type="entry name" value="PHAF1/BROMI"/>
</dbReference>
<dbReference type="PANTHER" id="PTHR13465">
    <property type="entry name" value="UPF0183 PROTEIN"/>
    <property type="match status" value="1"/>
</dbReference>
<feature type="region of interest" description="Disordered" evidence="2">
    <location>
        <begin position="376"/>
        <end position="397"/>
    </location>
</feature>
<accession>A0A2X0P0G1</accession>
<dbReference type="AlphaFoldDB" id="A0A2X0P0G1"/>
<organism evidence="3 4">
    <name type="scientific">Microbotryum silenes-dioicae</name>
    <dbReference type="NCBI Taxonomy" id="796604"/>
    <lineage>
        <taxon>Eukaryota</taxon>
        <taxon>Fungi</taxon>
        <taxon>Dikarya</taxon>
        <taxon>Basidiomycota</taxon>
        <taxon>Pucciniomycotina</taxon>
        <taxon>Microbotryomycetes</taxon>
        <taxon>Microbotryales</taxon>
        <taxon>Microbotryaceae</taxon>
        <taxon>Microbotryum</taxon>
    </lineage>
</organism>
<evidence type="ECO:0000313" key="3">
    <source>
        <dbReference type="EMBL" id="SGY26074.1"/>
    </source>
</evidence>
<evidence type="ECO:0000313" key="4">
    <source>
        <dbReference type="Proteomes" id="UP000249464"/>
    </source>
</evidence>
<proteinExistence type="inferred from homology"/>
<dbReference type="InterPro" id="IPR005373">
    <property type="entry name" value="PHAF1"/>
</dbReference>
<dbReference type="GO" id="GO:0043001">
    <property type="term" value="P:Golgi to plasma membrane protein transport"/>
    <property type="evidence" value="ECO:0007669"/>
    <property type="project" value="TreeGrafter"/>
</dbReference>
<feature type="region of interest" description="Disordered" evidence="2">
    <location>
        <begin position="123"/>
        <end position="151"/>
    </location>
</feature>
<dbReference type="Proteomes" id="UP000249464">
    <property type="component" value="Unassembled WGS sequence"/>
</dbReference>
<reference evidence="3 4" key="1">
    <citation type="submission" date="2016-11" db="EMBL/GenBank/DDBJ databases">
        <authorList>
            <person name="Jaros S."/>
            <person name="Januszkiewicz K."/>
            <person name="Wedrychowicz H."/>
        </authorList>
    </citation>
    <scope>NUCLEOTIDE SEQUENCE [LARGE SCALE GENOMIC DNA]</scope>
</reference>
<comment type="similarity">
    <text evidence="1">Belongs to the PHAF1 family.</text>
</comment>
<dbReference type="EMBL" id="FQNC01000020">
    <property type="protein sequence ID" value="SGY26074.1"/>
    <property type="molecule type" value="Genomic_DNA"/>
</dbReference>
<dbReference type="PANTHER" id="PTHR13465:SF2">
    <property type="entry name" value="PHAGOSOME ASSEMBLY FACTOR 1"/>
    <property type="match status" value="1"/>
</dbReference>
<evidence type="ECO:0000256" key="1">
    <source>
        <dbReference type="ARBA" id="ARBA00024339"/>
    </source>
</evidence>
<keyword evidence="4" id="KW-1185">Reference proteome</keyword>
<gene>
    <name evidence="3" type="primary">BQ5605_C018g08696</name>
    <name evidence="3" type="ORF">BQ5605_C018G08696</name>
</gene>
<protein>
    <submittedName>
        <fullName evidence="3">BQ5605_C018g08696 protein</fullName>
    </submittedName>
</protein>
<name>A0A2X0P0G1_9BASI</name>
<dbReference type="Pfam" id="PF03676">
    <property type="entry name" value="PHAF1"/>
    <property type="match status" value="1"/>
</dbReference>
<sequence>MARPTTAWASKLDLQPGIGLGPFHIGTTLFDVINLLRSHRSTYPTVHLAWDDKAPSTSSIHIQLLKPSPLALRFDATTQRLLRIQLEGQATPSLIYRGKPFTHPSEDSEHQDAKTLIRRLLGPTYSSPSTETSSSGPNRHSSAASNSTAKKTMMTYPGVSFELEESNKRGKAVVTPLLGPGSNIPIDTAWLHPSLPDDHPKKQGHLDQVEIMVRRPVLTFPSLHTLTLDPVLQIQLDAQNCPTSVKLVFYPHESPSTSHDAVEFKIGQSTSEDIMCDLGSAVRSFWKEDDRMSIHSSPDATALAALDPNPYFLSYPSLGITFLVHGSKHHLLKVILHSNLPGEVNFGRTHRCRWALVDSSGARIGCEQPFTKVKTRLVGGSPRPGSPKGESKGEKDDLMAEKGLKGFSMEKPMILDRTADGGEGSEVKGKTTEIHGFPGVAFEVTISGDVETVWLF</sequence>
<dbReference type="GO" id="GO:0005802">
    <property type="term" value="C:trans-Golgi network"/>
    <property type="evidence" value="ECO:0007669"/>
    <property type="project" value="TreeGrafter"/>
</dbReference>
<evidence type="ECO:0000256" key="2">
    <source>
        <dbReference type="SAM" id="MobiDB-lite"/>
    </source>
</evidence>